<evidence type="ECO:0000313" key="15">
    <source>
        <dbReference type="Proteomes" id="UP000054350"/>
    </source>
</evidence>
<dbReference type="InterPro" id="IPR014001">
    <property type="entry name" value="Helicase_ATP-bd"/>
</dbReference>
<evidence type="ECO:0000313" key="14">
    <source>
        <dbReference type="EMBL" id="KNE58354.1"/>
    </source>
</evidence>
<keyword evidence="2" id="KW-0677">Repeat</keyword>
<dbReference type="OrthoDB" id="5857104at2759"/>
<dbReference type="PANTHER" id="PTHR45623">
    <property type="entry name" value="CHROMODOMAIN-HELICASE-DNA-BINDING PROTEIN 3-RELATED-RELATED"/>
    <property type="match status" value="1"/>
</dbReference>
<evidence type="ECO:0000256" key="10">
    <source>
        <dbReference type="SAM" id="MobiDB-lite"/>
    </source>
</evidence>
<dbReference type="CDD" id="cd18659">
    <property type="entry name" value="CD2_tandem"/>
    <property type="match status" value="1"/>
</dbReference>
<dbReference type="PANTHER" id="PTHR45623:SF11">
    <property type="entry name" value="KISMET, ISOFORM C"/>
    <property type="match status" value="1"/>
</dbReference>
<dbReference type="GO" id="GO:0005634">
    <property type="term" value="C:nucleus"/>
    <property type="evidence" value="ECO:0007669"/>
    <property type="project" value="UniProtKB-SubCell"/>
</dbReference>
<dbReference type="SMART" id="SM00298">
    <property type="entry name" value="CHROMO"/>
    <property type="match status" value="2"/>
</dbReference>
<dbReference type="GO" id="GO:0016787">
    <property type="term" value="F:hydrolase activity"/>
    <property type="evidence" value="ECO:0007669"/>
    <property type="project" value="UniProtKB-KW"/>
</dbReference>
<keyword evidence="7" id="KW-0804">Transcription</keyword>
<evidence type="ECO:0000256" key="1">
    <source>
        <dbReference type="ARBA" id="ARBA00004123"/>
    </source>
</evidence>
<dbReference type="Gene3D" id="3.40.50.10810">
    <property type="entry name" value="Tandem AAA-ATPase domain"/>
    <property type="match status" value="1"/>
</dbReference>
<dbReference type="GO" id="GO:0008094">
    <property type="term" value="F:ATP-dependent activity, acting on DNA"/>
    <property type="evidence" value="ECO:0007669"/>
    <property type="project" value="UniProtKB-ARBA"/>
</dbReference>
<feature type="compositionally biased region" description="Acidic residues" evidence="10">
    <location>
        <begin position="117"/>
        <end position="136"/>
    </location>
</feature>
<feature type="compositionally biased region" description="Polar residues" evidence="10">
    <location>
        <begin position="1855"/>
        <end position="1869"/>
    </location>
</feature>
<dbReference type="InterPro" id="IPR000330">
    <property type="entry name" value="SNF2_N"/>
</dbReference>
<feature type="region of interest" description="Disordered" evidence="10">
    <location>
        <begin position="1"/>
        <end position="247"/>
    </location>
</feature>
<evidence type="ECO:0000256" key="8">
    <source>
        <dbReference type="ARBA" id="ARBA00023242"/>
    </source>
</evidence>
<dbReference type="Pfam" id="PF00271">
    <property type="entry name" value="Helicase_C"/>
    <property type="match status" value="1"/>
</dbReference>
<feature type="compositionally biased region" description="Low complexity" evidence="10">
    <location>
        <begin position="1668"/>
        <end position="1699"/>
    </location>
</feature>
<organism evidence="14 15">
    <name type="scientific">Allomyces macrogynus (strain ATCC 38327)</name>
    <name type="common">Allomyces javanicus var. macrogynus</name>
    <dbReference type="NCBI Taxonomy" id="578462"/>
    <lineage>
        <taxon>Eukaryota</taxon>
        <taxon>Fungi</taxon>
        <taxon>Fungi incertae sedis</taxon>
        <taxon>Blastocladiomycota</taxon>
        <taxon>Blastocladiomycetes</taxon>
        <taxon>Blastocladiales</taxon>
        <taxon>Blastocladiaceae</taxon>
        <taxon>Allomyces</taxon>
    </lineage>
</organism>
<keyword evidence="9" id="KW-0175">Coiled coil</keyword>
<dbReference type="GO" id="GO:0005524">
    <property type="term" value="F:ATP binding"/>
    <property type="evidence" value="ECO:0007669"/>
    <property type="project" value="UniProtKB-KW"/>
</dbReference>
<feature type="compositionally biased region" description="Low complexity" evidence="10">
    <location>
        <begin position="137"/>
        <end position="174"/>
    </location>
</feature>
<feature type="region of interest" description="Disordered" evidence="10">
    <location>
        <begin position="1261"/>
        <end position="1311"/>
    </location>
</feature>
<feature type="compositionally biased region" description="Low complexity" evidence="10">
    <location>
        <begin position="1641"/>
        <end position="1656"/>
    </location>
</feature>
<feature type="compositionally biased region" description="Low complexity" evidence="10">
    <location>
        <begin position="230"/>
        <end position="240"/>
    </location>
</feature>
<dbReference type="InterPro" id="IPR038718">
    <property type="entry name" value="SNF2-like_sf"/>
</dbReference>
<dbReference type="Proteomes" id="UP000054350">
    <property type="component" value="Unassembled WGS sequence"/>
</dbReference>
<dbReference type="InterPro" id="IPR023780">
    <property type="entry name" value="Chromo_domain"/>
</dbReference>
<dbReference type="Pfam" id="PF23078">
    <property type="entry name" value="HTH_CHD6-9"/>
    <property type="match status" value="1"/>
</dbReference>
<evidence type="ECO:0000256" key="5">
    <source>
        <dbReference type="ARBA" id="ARBA00022840"/>
    </source>
</evidence>
<keyword evidence="4" id="KW-0378">Hydrolase</keyword>
<dbReference type="PROSITE" id="PS00598">
    <property type="entry name" value="CHROMO_1"/>
    <property type="match status" value="1"/>
</dbReference>
<feature type="domain" description="Chromo" evidence="11">
    <location>
        <begin position="265"/>
        <end position="322"/>
    </location>
</feature>
<dbReference type="CDD" id="cd18793">
    <property type="entry name" value="SF2_C_SNF"/>
    <property type="match status" value="1"/>
</dbReference>
<feature type="coiled-coil region" evidence="9">
    <location>
        <begin position="1324"/>
        <end position="1351"/>
    </location>
</feature>
<dbReference type="PROSITE" id="PS51194">
    <property type="entry name" value="HELICASE_CTER"/>
    <property type="match status" value="1"/>
</dbReference>
<reference evidence="14 15" key="1">
    <citation type="submission" date="2009-11" db="EMBL/GenBank/DDBJ databases">
        <title>Annotation of Allomyces macrogynus ATCC 38327.</title>
        <authorList>
            <consortium name="The Broad Institute Genome Sequencing Platform"/>
            <person name="Russ C."/>
            <person name="Cuomo C."/>
            <person name="Burger G."/>
            <person name="Gray M.W."/>
            <person name="Holland P.W.H."/>
            <person name="King N."/>
            <person name="Lang F.B.F."/>
            <person name="Roger A.J."/>
            <person name="Ruiz-Trillo I."/>
            <person name="Young S.K."/>
            <person name="Zeng Q."/>
            <person name="Gargeya S."/>
            <person name="Fitzgerald M."/>
            <person name="Haas B."/>
            <person name="Abouelleil A."/>
            <person name="Alvarado L."/>
            <person name="Arachchi H.M."/>
            <person name="Berlin A."/>
            <person name="Chapman S.B."/>
            <person name="Gearin G."/>
            <person name="Goldberg J."/>
            <person name="Griggs A."/>
            <person name="Gujja S."/>
            <person name="Hansen M."/>
            <person name="Heiman D."/>
            <person name="Howarth C."/>
            <person name="Larimer J."/>
            <person name="Lui A."/>
            <person name="MacDonald P.J.P."/>
            <person name="McCowen C."/>
            <person name="Montmayeur A."/>
            <person name="Murphy C."/>
            <person name="Neiman D."/>
            <person name="Pearson M."/>
            <person name="Priest M."/>
            <person name="Roberts A."/>
            <person name="Saif S."/>
            <person name="Shea T."/>
            <person name="Sisk P."/>
            <person name="Stolte C."/>
            <person name="Sykes S."/>
            <person name="Wortman J."/>
            <person name="Nusbaum C."/>
            <person name="Birren B."/>
        </authorList>
    </citation>
    <scope>NUCLEOTIDE SEQUENCE [LARGE SCALE GENOMIC DNA]</scope>
    <source>
        <strain evidence="14 15">ATCC 38327</strain>
    </source>
</reference>
<accession>A0A0L0S7M0</accession>
<dbReference type="InterPro" id="IPR023779">
    <property type="entry name" value="Chromodomain_CS"/>
</dbReference>
<dbReference type="SMART" id="SM00487">
    <property type="entry name" value="DEXDc"/>
    <property type="match status" value="1"/>
</dbReference>
<feature type="compositionally biased region" description="Acidic residues" evidence="10">
    <location>
        <begin position="1280"/>
        <end position="1304"/>
    </location>
</feature>
<reference evidence="15" key="2">
    <citation type="submission" date="2009-11" db="EMBL/GenBank/DDBJ databases">
        <title>The Genome Sequence of Allomyces macrogynus strain ATCC 38327.</title>
        <authorList>
            <consortium name="The Broad Institute Genome Sequencing Platform"/>
            <person name="Russ C."/>
            <person name="Cuomo C."/>
            <person name="Shea T."/>
            <person name="Young S.K."/>
            <person name="Zeng Q."/>
            <person name="Koehrsen M."/>
            <person name="Haas B."/>
            <person name="Borodovsky M."/>
            <person name="Guigo R."/>
            <person name="Alvarado L."/>
            <person name="Berlin A."/>
            <person name="Borenstein D."/>
            <person name="Chen Z."/>
            <person name="Engels R."/>
            <person name="Freedman E."/>
            <person name="Gellesch M."/>
            <person name="Goldberg J."/>
            <person name="Griggs A."/>
            <person name="Gujja S."/>
            <person name="Heiman D."/>
            <person name="Hepburn T."/>
            <person name="Howarth C."/>
            <person name="Jen D."/>
            <person name="Larson L."/>
            <person name="Lewis B."/>
            <person name="Mehta T."/>
            <person name="Park D."/>
            <person name="Pearson M."/>
            <person name="Roberts A."/>
            <person name="Saif S."/>
            <person name="Shenoy N."/>
            <person name="Sisk P."/>
            <person name="Stolte C."/>
            <person name="Sykes S."/>
            <person name="Walk T."/>
            <person name="White J."/>
            <person name="Yandava C."/>
            <person name="Burger G."/>
            <person name="Gray M.W."/>
            <person name="Holland P.W.H."/>
            <person name="King N."/>
            <person name="Lang F.B.F."/>
            <person name="Roger A.J."/>
            <person name="Ruiz-Trillo I."/>
            <person name="Lander E."/>
            <person name="Nusbaum C."/>
        </authorList>
    </citation>
    <scope>NUCLEOTIDE SEQUENCE [LARGE SCALE GENOMIC DNA]</scope>
    <source>
        <strain evidence="15">ATCC 38327</strain>
    </source>
</reference>
<keyword evidence="3" id="KW-0547">Nucleotide-binding</keyword>
<dbReference type="eggNOG" id="KOG0384">
    <property type="taxonomic scope" value="Eukaryota"/>
</dbReference>
<evidence type="ECO:0000259" key="11">
    <source>
        <dbReference type="PROSITE" id="PS50013"/>
    </source>
</evidence>
<dbReference type="VEuPathDB" id="FungiDB:AMAG_03937"/>
<comment type="subcellular location">
    <subcellularLocation>
        <location evidence="1">Nucleus</location>
    </subcellularLocation>
</comment>
<feature type="compositionally biased region" description="Low complexity" evidence="10">
    <location>
        <begin position="1891"/>
        <end position="1901"/>
    </location>
</feature>
<dbReference type="Pfam" id="PF00176">
    <property type="entry name" value="SNF2-rel_dom"/>
    <property type="match status" value="1"/>
</dbReference>
<protein>
    <submittedName>
        <fullName evidence="14">Uncharacterized protein</fullName>
    </submittedName>
</protein>
<name>A0A0L0S7M0_ALLM3</name>
<dbReference type="SMART" id="SM00490">
    <property type="entry name" value="HELICc"/>
    <property type="match status" value="1"/>
</dbReference>
<dbReference type="STRING" id="578462.A0A0L0S7M0"/>
<feature type="compositionally biased region" description="Low complexity" evidence="10">
    <location>
        <begin position="1026"/>
        <end position="1049"/>
    </location>
</feature>
<dbReference type="InterPro" id="IPR001650">
    <property type="entry name" value="Helicase_C-like"/>
</dbReference>
<evidence type="ECO:0000259" key="13">
    <source>
        <dbReference type="PROSITE" id="PS51194"/>
    </source>
</evidence>
<dbReference type="InterPro" id="IPR049730">
    <property type="entry name" value="SNF2/RAD54-like_C"/>
</dbReference>
<proteinExistence type="predicted"/>
<feature type="compositionally biased region" description="Acidic residues" evidence="10">
    <location>
        <begin position="175"/>
        <end position="193"/>
    </location>
</feature>
<feature type="domain" description="Chromo" evidence="11">
    <location>
        <begin position="340"/>
        <end position="405"/>
    </location>
</feature>
<feature type="compositionally biased region" description="Pro residues" evidence="10">
    <location>
        <begin position="63"/>
        <end position="72"/>
    </location>
</feature>
<evidence type="ECO:0000256" key="4">
    <source>
        <dbReference type="ARBA" id="ARBA00022801"/>
    </source>
</evidence>
<dbReference type="SUPFAM" id="SSF54160">
    <property type="entry name" value="Chromo domain-like"/>
    <property type="match status" value="2"/>
</dbReference>
<keyword evidence="6" id="KW-0805">Transcription regulation</keyword>
<sequence>MSDPSRPPYPGAPPPATAMYRGAAYPSPGVAAPTNVAAAGPGARPYFAANPFLASQSDSPSPSWTPPLPPPARSTVAGKVPAVAGKAPAVAGKVSVSAAATAAQQRRKRAPRIAVDSSDDATSTDEEEEYDDDDDLSLGAVASKAPPVPAARARAPAAAYRRANGGNTSESDLSSADDDDDMDVDVDSSDESDAGSSRSAPRRRAAASAIAKSKPCGTNSSPARGRRAGSSRAGTPTGSSSGSGGTSWRVPYDSVVIPFAHFEPKVVEKLLAHRPDPSVLGTREFLVKWKHWSYLHREWVPQATIEAQVNGGQRIKRFLDKQNAVDHAVWGDDGFNPAYLRIDRILDEGEVRDARGTDDVYYLVKWENLSYDQATWETKDTCDELNPDAVAEFHARRDVPNYKRTPTPPKPSVDQWTKYPASPAFKNGNQLRAYQLEGVNWLLHCWLRNQSSIMADEMGLGKTVQSVSFLYQLWREFGVRGPFLVVAPLSTVPHWEREFKHWTDMNVIVYHGNAASRNLIVDTEYYWKDARGALVPNLFKFDVLITTYEMAMAGVAQLRPIQWRACVLDEAHKLKNKSSKISELLKGFSMDHRVLLTGTPLQNSLDELWALLHFLEPDKFPSEKSFMAQYGSLKTSSDVERLQQLLQPLMLRRLKEDVEKSIPIKEETVVEVELTNIQKKWYRAILERNFSMLKKGAKGRDSLPSLINVVMELRKCCIHPYLLAGAEDLILTDANAHTPEQQYQCMVQASGKLVLLDKLLRKLQAGGHKVLIFSQMTKCLDILADYLRGQSYRFERIDGNIRGSERQAAIDRFSAPESESFVFLLCTRAGGVGINLTAADTAIIFDSDWNPQNDLQAQARCHRIGQKKPVQIYRLITRNTYEKEMFDRAGFKLGLDKAVLQKMDAQAACGDDPGERKLSKKEVEELLKKGAYGAFLDDTEANAFCSEDIDQILERRATVIKHDNSANAGSIFSKASFATDQDHADIDVNDPLFWDKLRARRSDGHGRETGGTQALIMTAATPPRCASKAEPASSSAAASRRSDRGGSQSLLDDGEPTDASAALKWSPTEKLYFERRLMVYGVWKWAKLQAACPRRSVADLRVCARDLIRFLVSTLNPAEDAQAMADLEAVVAEHCDPFCNPPESPLPYPGATAKQAAEYKSFLLQAPQEYRDSVEKKARFMVARIQLLKQVHDMVPNEDFELAQRTIKVPPLTRPPAPWWGPDEDRDMLIGIVKHGYHIFRPLRRDRDLVFARRRYDPATFQENQKKGKSKSKKAGGGGEESDNQDDEGDDDDEVDPTLPEPDDPTLYAWPSKSEIGARLRRVVQAVMRDNKKRQQQAALLEQQAQQAQLLEAAAAAAANPTTASVTDLTVADEQPDARSYRWNKRERTDFFRTICCLGILLRPADEGDGTLVIDWDQIKESAHLTHKPDEVLDEYYNHMVAQCKFLLDAELSRVTGQPCLRPADKLDGDDEYTLDKARKLFKRTEFLEHLRMHVLPSPHIDALLAQAKRAVGLPDWWIPGTHDKALLQGISQHGYSRYESLVADPAFPFAQIAEQHRAANGSNVDPPPLPDRKSHLTVLAGLPWPKDTIITKRLETLCTLVASRNVFKGDPSSYTPPGYVPPPLVEAYPPFTDLPGHGGSSSAAANQASAEGGAPPATPVVGGGIASGSATPTTARAGRGRAAASAAAGAPEATPTTAINSRNRGIRKSRRDPAAVAASAVPMETHTEPAMQLPAAVPAVVDGGGTRVTIEAMDPDGFPRHLVVTVPVPQWPADIDPDLALLDHVATSLRAHVDHQRSLAQLASAEWLAAQPSTAAGATRAREDDETSGSPPSKRPRIDDPVDDMDVDSAGGATWSSPAGSSPLQYRQQHMHQDGGGETVVLPDPETPVAASASTASGSSRQGTPVGPLKIRIKGFPAAPGE</sequence>
<feature type="domain" description="Helicase ATP-binding" evidence="12">
    <location>
        <begin position="443"/>
        <end position="618"/>
    </location>
</feature>
<dbReference type="PROSITE" id="PS50013">
    <property type="entry name" value="CHROMO_2"/>
    <property type="match status" value="2"/>
</dbReference>
<dbReference type="Gene3D" id="3.40.50.300">
    <property type="entry name" value="P-loop containing nucleotide triphosphate hydrolases"/>
    <property type="match status" value="1"/>
</dbReference>
<dbReference type="InterPro" id="IPR016197">
    <property type="entry name" value="Chromo-like_dom_sf"/>
</dbReference>
<dbReference type="SUPFAM" id="SSF52540">
    <property type="entry name" value="P-loop containing nucleoside triphosphate hydrolases"/>
    <property type="match status" value="2"/>
</dbReference>
<dbReference type="InterPro" id="IPR056342">
    <property type="entry name" value="HTH_CHD6-9"/>
</dbReference>
<feature type="compositionally biased region" description="Pro residues" evidence="10">
    <location>
        <begin position="1"/>
        <end position="16"/>
    </location>
</feature>
<evidence type="ECO:0000256" key="6">
    <source>
        <dbReference type="ARBA" id="ARBA00023015"/>
    </source>
</evidence>
<keyword evidence="15" id="KW-1185">Reference proteome</keyword>
<dbReference type="PROSITE" id="PS51192">
    <property type="entry name" value="HELICASE_ATP_BIND_1"/>
    <property type="match status" value="1"/>
</dbReference>
<dbReference type="Gene3D" id="1.10.10.60">
    <property type="entry name" value="Homeodomain-like"/>
    <property type="match status" value="2"/>
</dbReference>
<dbReference type="EMBL" id="GG745333">
    <property type="protein sequence ID" value="KNE58354.1"/>
    <property type="molecule type" value="Genomic_DNA"/>
</dbReference>
<dbReference type="Gene3D" id="2.40.50.40">
    <property type="match status" value="2"/>
</dbReference>
<feature type="domain" description="Helicase C-terminal" evidence="13">
    <location>
        <begin position="755"/>
        <end position="906"/>
    </location>
</feature>
<evidence type="ECO:0000256" key="7">
    <source>
        <dbReference type="ARBA" id="ARBA00023163"/>
    </source>
</evidence>
<feature type="compositionally biased region" description="Low complexity" evidence="10">
    <location>
        <begin position="73"/>
        <end position="103"/>
    </location>
</feature>
<dbReference type="CDD" id="cd18660">
    <property type="entry name" value="CD1_tandem"/>
    <property type="match status" value="1"/>
</dbReference>
<dbReference type="InterPro" id="IPR000953">
    <property type="entry name" value="Chromo/chromo_shadow_dom"/>
</dbReference>
<evidence type="ECO:0000259" key="12">
    <source>
        <dbReference type="PROSITE" id="PS51192"/>
    </source>
</evidence>
<keyword evidence="5" id="KW-0067">ATP-binding</keyword>
<feature type="region of interest" description="Disordered" evidence="10">
    <location>
        <begin position="1812"/>
        <end position="1923"/>
    </location>
</feature>
<gene>
    <name evidence="14" type="ORF">AMAG_03937</name>
</gene>
<dbReference type="FunFam" id="3.40.50.300:FF:000015">
    <property type="entry name" value="chromodomain-helicase-DNA-binding protein 9 isoform X1"/>
    <property type="match status" value="1"/>
</dbReference>
<feature type="region of interest" description="Disordered" evidence="10">
    <location>
        <begin position="1631"/>
        <end position="1713"/>
    </location>
</feature>
<dbReference type="Pfam" id="PF00385">
    <property type="entry name" value="Chromo"/>
    <property type="match status" value="2"/>
</dbReference>
<dbReference type="InterPro" id="IPR027417">
    <property type="entry name" value="P-loop_NTPase"/>
</dbReference>
<evidence type="ECO:0000256" key="3">
    <source>
        <dbReference type="ARBA" id="ARBA00022741"/>
    </source>
</evidence>
<evidence type="ECO:0000256" key="2">
    <source>
        <dbReference type="ARBA" id="ARBA00022737"/>
    </source>
</evidence>
<evidence type="ECO:0000256" key="9">
    <source>
        <dbReference type="SAM" id="Coils"/>
    </source>
</evidence>
<feature type="region of interest" description="Disordered" evidence="10">
    <location>
        <begin position="1002"/>
        <end position="1060"/>
    </location>
</feature>
<keyword evidence="8" id="KW-0539">Nucleus</keyword>